<evidence type="ECO:0000256" key="4">
    <source>
        <dbReference type="SAM" id="Coils"/>
    </source>
</evidence>
<gene>
    <name evidence="7" type="ORF">RSOLAG22IIIB_07934</name>
</gene>
<evidence type="ECO:0000259" key="6">
    <source>
        <dbReference type="PROSITE" id="PS50600"/>
    </source>
</evidence>
<feature type="domain" description="Ubiquitin-like protease family profile" evidence="6">
    <location>
        <begin position="169"/>
        <end position="330"/>
    </location>
</feature>
<evidence type="ECO:0000313" key="7">
    <source>
        <dbReference type="EMBL" id="CUA68415.1"/>
    </source>
</evidence>
<evidence type="ECO:0000256" key="2">
    <source>
        <dbReference type="ARBA" id="ARBA00022670"/>
    </source>
</evidence>
<sequence>MSTEGISEAILSRLADEAALPVHTAITRFAHAAPARNSANFSLSADPPNLFSSLNTINTCYNVWIALPQPSSSQLSNLRQQLSSLPSPSPVASVEFVYASRVFCVPLLIINVWPRLQSLILIAGSWGNAQRMLESLSKSSGTSKAKTLAQHMLRRLPRLSLDSAIPGLLHFRSSYLPDLLTNSWLSDEHINAANQVIALHPQRDASIEIMDTYFLVHLKNHLERDGNLLRRRPRIANGIITGLLIPIHHASRWSLLYVDIPNRHFAYADTLDLEAHIPPPNCLESISCWLSSISGASATLLVPTPLPFHLNRQTDSHSCGVAVITNIAHYAIGIPSGFLAWSQDATTAHCINWSLLISQRIWLQDIPEQYFDSDDSMDIAPLGPSADSTDSDSEMSDPSISLPIHPSTRIKPAYKQLTLSFPSISRQEWNLTEKQRYLDRCVERENEQERIEMMKAKLKLKRQQYNRERKRKQRERKRVACAALKVHPGGPSSITDLHDAESPISDGNTCPLVDPFVHQRLASLTHARTRPGQTASGAARSKKARIRPSTATRRVNWCHPLIWPVIDQTSRQVGFPWSPTEVVRRLQRIDPILWTESHMRAIEAGDRTQATGAGRKGVFECHLQVVRSIRSCLVGLRTAGVSLNLNLIRGYMVGVIQHYIPDTFTRPHKNRPFRCSTQFVRRFLHTELGWTIRKGTRAAQKYPSNVNAVLLHAYLRFACAVRDKDIPSCCIVNADQTQVVYNPGDQKTWNSSGDWQIHILGSDDKHAFTLMVAISNSGSVLPFQAIYAGRSARSLPDPITPHALEAAQLMFSLNNSGSNNYWSSFDTLCIWVVRVLVPYFLLQRAQHKLPENQRCILQIDCWAVHRSARFRDWMKQNYPWIILLYVPGGCTGLFQACDVGIQRILKLAISRAAHADIVVETATALQAGVAADQIVNDQTLRTLRNRSVGWIVKGYHAINRPDIVKKAFALCTVPETEFNLSYESLTSRAARQAILDLRRTNPELYTEITSGRDEITSDNTVNTHEPNEDTRGEETMAEDDDVDHTVEEVTSLVLNAHTAAQAARPLEDILDHASDEEEHS</sequence>
<dbReference type="Proteomes" id="UP000044841">
    <property type="component" value="Unassembled WGS sequence"/>
</dbReference>
<accession>A0A0K6FQ82</accession>
<keyword evidence="4" id="KW-0175">Coiled coil</keyword>
<feature type="compositionally biased region" description="Basic and acidic residues" evidence="5">
    <location>
        <begin position="1025"/>
        <end position="1034"/>
    </location>
</feature>
<name>A0A0K6FQ82_9AGAM</name>
<evidence type="ECO:0000256" key="3">
    <source>
        <dbReference type="ARBA" id="ARBA00022801"/>
    </source>
</evidence>
<keyword evidence="8" id="KW-1185">Reference proteome</keyword>
<dbReference type="GO" id="GO:0005524">
    <property type="term" value="F:ATP binding"/>
    <property type="evidence" value="ECO:0007669"/>
    <property type="project" value="UniProtKB-KW"/>
</dbReference>
<dbReference type="SUPFAM" id="SSF54001">
    <property type="entry name" value="Cysteine proteinases"/>
    <property type="match status" value="1"/>
</dbReference>
<keyword evidence="2" id="KW-0645">Protease</keyword>
<evidence type="ECO:0000256" key="5">
    <source>
        <dbReference type="SAM" id="MobiDB-lite"/>
    </source>
</evidence>
<evidence type="ECO:0000256" key="1">
    <source>
        <dbReference type="ARBA" id="ARBA00005234"/>
    </source>
</evidence>
<dbReference type="GO" id="GO:0019783">
    <property type="term" value="F:ubiquitin-like protein peptidase activity"/>
    <property type="evidence" value="ECO:0007669"/>
    <property type="project" value="UniProtKB-ARBA"/>
</dbReference>
<dbReference type="EMBL" id="CYGV01000435">
    <property type="protein sequence ID" value="CUA68415.1"/>
    <property type="molecule type" value="Genomic_DNA"/>
</dbReference>
<dbReference type="InterPro" id="IPR038765">
    <property type="entry name" value="Papain-like_cys_pep_sf"/>
</dbReference>
<feature type="coiled-coil region" evidence="4">
    <location>
        <begin position="444"/>
        <end position="482"/>
    </location>
</feature>
<feature type="region of interest" description="Disordered" evidence="5">
    <location>
        <begin position="377"/>
        <end position="406"/>
    </location>
</feature>
<dbReference type="InterPro" id="IPR003653">
    <property type="entry name" value="Peptidase_C48_C"/>
</dbReference>
<keyword evidence="7" id="KW-0067">ATP-binding</keyword>
<reference evidence="7 8" key="1">
    <citation type="submission" date="2015-07" db="EMBL/GenBank/DDBJ databases">
        <authorList>
            <person name="Noorani M."/>
        </authorList>
    </citation>
    <scope>NUCLEOTIDE SEQUENCE [LARGE SCALE GENOMIC DNA]</scope>
    <source>
        <strain evidence="7">BBA 69670</strain>
    </source>
</reference>
<protein>
    <submittedName>
        <fullName evidence="7">ATP-binding cassette sub-family A member 6 [Homo sapiens]</fullName>
    </submittedName>
</protein>
<evidence type="ECO:0000313" key="8">
    <source>
        <dbReference type="Proteomes" id="UP000044841"/>
    </source>
</evidence>
<comment type="similarity">
    <text evidence="1">Belongs to the peptidase C48 family.</text>
</comment>
<keyword evidence="3" id="KW-0378">Hydrolase</keyword>
<proteinExistence type="inferred from homology"/>
<dbReference type="GO" id="GO:0008234">
    <property type="term" value="F:cysteine-type peptidase activity"/>
    <property type="evidence" value="ECO:0007669"/>
    <property type="project" value="InterPro"/>
</dbReference>
<feature type="region of interest" description="Disordered" evidence="5">
    <location>
        <begin position="1012"/>
        <end position="1040"/>
    </location>
</feature>
<dbReference type="GO" id="GO:0006508">
    <property type="term" value="P:proteolysis"/>
    <property type="evidence" value="ECO:0007669"/>
    <property type="project" value="UniProtKB-KW"/>
</dbReference>
<dbReference type="Gene3D" id="3.40.395.10">
    <property type="entry name" value="Adenoviral Proteinase, Chain A"/>
    <property type="match status" value="1"/>
</dbReference>
<dbReference type="AlphaFoldDB" id="A0A0K6FQ82"/>
<organism evidence="7 8">
    <name type="scientific">Rhizoctonia solani</name>
    <dbReference type="NCBI Taxonomy" id="456999"/>
    <lineage>
        <taxon>Eukaryota</taxon>
        <taxon>Fungi</taxon>
        <taxon>Dikarya</taxon>
        <taxon>Basidiomycota</taxon>
        <taxon>Agaricomycotina</taxon>
        <taxon>Agaricomycetes</taxon>
        <taxon>Cantharellales</taxon>
        <taxon>Ceratobasidiaceae</taxon>
        <taxon>Rhizoctonia</taxon>
    </lineage>
</organism>
<dbReference type="PROSITE" id="PS50600">
    <property type="entry name" value="ULP_PROTEASE"/>
    <property type="match status" value="1"/>
</dbReference>
<keyword evidence="7" id="KW-0547">Nucleotide-binding</keyword>